<feature type="domain" description="SWIM-type" evidence="8">
    <location>
        <begin position="189"/>
        <end position="225"/>
    </location>
</feature>
<evidence type="ECO:0000259" key="8">
    <source>
        <dbReference type="PROSITE" id="PS50966"/>
    </source>
</evidence>
<dbReference type="GeneID" id="107416275"/>
<evidence type="ECO:0000256" key="1">
    <source>
        <dbReference type="ARBA" id="ARBA00005889"/>
    </source>
</evidence>
<protein>
    <recommendedName>
        <fullName evidence="6">Protein FAR1-RELATED SEQUENCE</fullName>
    </recommendedName>
</protein>
<dbReference type="Pfam" id="PF10551">
    <property type="entry name" value="MULE"/>
    <property type="match status" value="1"/>
</dbReference>
<dbReference type="InterPro" id="IPR018289">
    <property type="entry name" value="MULE_transposase_dom"/>
</dbReference>
<dbReference type="PANTHER" id="PTHR31669">
    <property type="entry name" value="PROTEIN FAR1-RELATED SEQUENCE 10-RELATED"/>
    <property type="match status" value="1"/>
</dbReference>
<comment type="similarity">
    <text evidence="1 6">Belongs to the FHY3/FAR1 family.</text>
</comment>
<accession>A0A6P3ZJU4</accession>
<evidence type="ECO:0000313" key="9">
    <source>
        <dbReference type="Proteomes" id="UP001652623"/>
    </source>
</evidence>
<dbReference type="InterPro" id="IPR031052">
    <property type="entry name" value="FHY3/FAR1"/>
</dbReference>
<keyword evidence="6" id="KW-0539">Nucleus</keyword>
<feature type="compositionally biased region" description="Low complexity" evidence="7">
    <location>
        <begin position="422"/>
        <end position="433"/>
    </location>
</feature>
<dbReference type="RefSeq" id="XP_015880238.1">
    <property type="nucleotide sequence ID" value="XM_016024752.3"/>
</dbReference>
<dbReference type="Pfam" id="PF04434">
    <property type="entry name" value="SWIM"/>
    <property type="match status" value="1"/>
</dbReference>
<evidence type="ECO:0000256" key="4">
    <source>
        <dbReference type="ARBA" id="ARBA00022833"/>
    </source>
</evidence>
<dbReference type="AlphaFoldDB" id="A0A6P3ZJU4"/>
<dbReference type="KEGG" id="zju:107416275"/>
<gene>
    <name evidence="10" type="primary">LOC107416275</name>
</gene>
<name>A0A6P3ZJU4_ZIZJJ</name>
<dbReference type="InterPro" id="IPR007527">
    <property type="entry name" value="Znf_SWIM"/>
</dbReference>
<dbReference type="GO" id="GO:0005634">
    <property type="term" value="C:nucleus"/>
    <property type="evidence" value="ECO:0007669"/>
    <property type="project" value="UniProtKB-SubCell"/>
</dbReference>
<keyword evidence="4 6" id="KW-0862">Zinc</keyword>
<sequence>MGNKQPKTIFMDEDRSMASAIEVALPKACHRLCTWHIAKNATIHLASYYGNPEFKKHFNKCFHGCYNEVEFQAAWDDMILKFNLDSHPWLKKLYALRQKWCQAFSLDTFSANIKSTQRSESTNNVFHQISTKTMDLVDFVHHYENKIEEMRLAELEEDFHCKNGMPHLRVKSGIFKHAATFEEGCKRIFKVQFSSLTSTVSCSCKLFESMGLLCCHALKVLDSKNFTCIPEQYIMKRWSKGAKKGIVASYDLSDSLDKEKKSAQSLHLSELMHQGNFVFSVGSLSDLGTKIVKQKLMEAMKILENDEETANVMGNLNKKDNQINNNVSSNECPVLNPPIIRAKGVTNARIKNSLEKRKKKSAKVGSSSQSSRPNTMSFAFLNCPFVMEVQKHNNSLMEVQKHNNGSTIYRNMPTAAARQQYSNTSSTAAPAATQKHQQHGSTSINTAAPAATMAAAAAVTASSKKQQLQHEQ</sequence>
<comment type="subcellular location">
    <subcellularLocation>
        <location evidence="6">Nucleus</location>
    </subcellularLocation>
</comment>
<evidence type="ECO:0000256" key="7">
    <source>
        <dbReference type="SAM" id="MobiDB-lite"/>
    </source>
</evidence>
<feature type="region of interest" description="Disordered" evidence="7">
    <location>
        <begin position="352"/>
        <end position="373"/>
    </location>
</feature>
<dbReference type="PROSITE" id="PS50966">
    <property type="entry name" value="ZF_SWIM"/>
    <property type="match status" value="1"/>
</dbReference>
<evidence type="ECO:0000256" key="6">
    <source>
        <dbReference type="RuleBase" id="RU367018"/>
    </source>
</evidence>
<dbReference type="InParanoid" id="A0A6P3ZJU4"/>
<dbReference type="SMART" id="SM00575">
    <property type="entry name" value="ZnF_PMZ"/>
    <property type="match status" value="1"/>
</dbReference>
<evidence type="ECO:0000313" key="10">
    <source>
        <dbReference type="RefSeq" id="XP_015880238.1"/>
    </source>
</evidence>
<keyword evidence="9" id="KW-1185">Reference proteome</keyword>
<dbReference type="PANTHER" id="PTHR31669:SF303">
    <property type="entry name" value="PROTEIN FAR1-RELATED SEQUENCE"/>
    <property type="match status" value="1"/>
</dbReference>
<keyword evidence="3 5" id="KW-0863">Zinc-finger</keyword>
<evidence type="ECO:0000256" key="2">
    <source>
        <dbReference type="ARBA" id="ARBA00022723"/>
    </source>
</evidence>
<dbReference type="GO" id="GO:0006355">
    <property type="term" value="P:regulation of DNA-templated transcription"/>
    <property type="evidence" value="ECO:0007669"/>
    <property type="project" value="UniProtKB-UniRule"/>
</dbReference>
<reference evidence="10" key="1">
    <citation type="submission" date="2025-08" db="UniProtKB">
        <authorList>
            <consortium name="RefSeq"/>
        </authorList>
    </citation>
    <scope>IDENTIFICATION</scope>
    <source>
        <tissue evidence="10">Seedling</tissue>
    </source>
</reference>
<organism evidence="9 10">
    <name type="scientific">Ziziphus jujuba</name>
    <name type="common">Chinese jujube</name>
    <name type="synonym">Ziziphus sativa</name>
    <dbReference type="NCBI Taxonomy" id="326968"/>
    <lineage>
        <taxon>Eukaryota</taxon>
        <taxon>Viridiplantae</taxon>
        <taxon>Streptophyta</taxon>
        <taxon>Embryophyta</taxon>
        <taxon>Tracheophyta</taxon>
        <taxon>Spermatophyta</taxon>
        <taxon>Magnoliopsida</taxon>
        <taxon>eudicotyledons</taxon>
        <taxon>Gunneridae</taxon>
        <taxon>Pentapetalae</taxon>
        <taxon>rosids</taxon>
        <taxon>fabids</taxon>
        <taxon>Rosales</taxon>
        <taxon>Rhamnaceae</taxon>
        <taxon>Paliureae</taxon>
        <taxon>Ziziphus</taxon>
    </lineage>
</organism>
<dbReference type="InterPro" id="IPR006564">
    <property type="entry name" value="Znf_PMZ"/>
</dbReference>
<evidence type="ECO:0000256" key="5">
    <source>
        <dbReference type="PROSITE-ProRule" id="PRU00325"/>
    </source>
</evidence>
<proteinExistence type="inferred from homology"/>
<keyword evidence="2 6" id="KW-0479">Metal-binding</keyword>
<dbReference type="Proteomes" id="UP001652623">
    <property type="component" value="Chromosome 4"/>
</dbReference>
<evidence type="ECO:0000256" key="3">
    <source>
        <dbReference type="ARBA" id="ARBA00022771"/>
    </source>
</evidence>
<comment type="function">
    <text evidence="6">Putative transcription activator involved in regulating light control of development.</text>
</comment>
<feature type="region of interest" description="Disordered" evidence="7">
    <location>
        <begin position="417"/>
        <end position="443"/>
    </location>
</feature>
<dbReference type="GO" id="GO:0008270">
    <property type="term" value="F:zinc ion binding"/>
    <property type="evidence" value="ECO:0007669"/>
    <property type="project" value="UniProtKB-UniRule"/>
</dbReference>